<dbReference type="SUPFAM" id="SSF50494">
    <property type="entry name" value="Trypsin-like serine proteases"/>
    <property type="match status" value="1"/>
</dbReference>
<feature type="region of interest" description="Disordered" evidence="1">
    <location>
        <begin position="224"/>
        <end position="256"/>
    </location>
</feature>
<dbReference type="AlphaFoldDB" id="A0A1D3DSD6"/>
<name>A0A1D3DSD6_9ACTN</name>
<dbReference type="Gene3D" id="2.40.10.10">
    <property type="entry name" value="Trypsin-like serine proteases"/>
    <property type="match status" value="2"/>
</dbReference>
<keyword evidence="2" id="KW-1133">Transmembrane helix</keyword>
<dbReference type="Pfam" id="PF13365">
    <property type="entry name" value="Trypsin_2"/>
    <property type="match status" value="1"/>
</dbReference>
<comment type="caution">
    <text evidence="3">The sequence shown here is derived from an EMBL/GenBank/DDBJ whole genome shotgun (WGS) entry which is preliminary data.</text>
</comment>
<dbReference type="PANTHER" id="PTHR22939:SF129">
    <property type="entry name" value="SERINE PROTEASE HTRA2, MITOCHONDRIAL"/>
    <property type="match status" value="1"/>
</dbReference>
<evidence type="ECO:0008006" key="5">
    <source>
        <dbReference type="Google" id="ProtNLM"/>
    </source>
</evidence>
<evidence type="ECO:0000256" key="1">
    <source>
        <dbReference type="SAM" id="MobiDB-lite"/>
    </source>
</evidence>
<organism evidence="3 4">
    <name type="scientific">Streptomyces thermolilacinus SPC6</name>
    <dbReference type="NCBI Taxonomy" id="1306406"/>
    <lineage>
        <taxon>Bacteria</taxon>
        <taxon>Bacillati</taxon>
        <taxon>Actinomycetota</taxon>
        <taxon>Actinomycetes</taxon>
        <taxon>Kitasatosporales</taxon>
        <taxon>Streptomycetaceae</taxon>
        <taxon>Streptomyces</taxon>
    </lineage>
</organism>
<reference evidence="3 4" key="1">
    <citation type="journal article" date="2013" name="Genome Announc.">
        <title>Genome Sequence of Streptomyces violaceusniger Strain SPC6, a Halotolerant Streptomycete That Exhibits Rapid Growth and Development.</title>
        <authorList>
            <person name="Chen X."/>
            <person name="Zhang B."/>
            <person name="Zhang W."/>
            <person name="Wu X."/>
            <person name="Zhang M."/>
            <person name="Chen T."/>
            <person name="Liu G."/>
            <person name="Dyson P."/>
        </authorList>
    </citation>
    <scope>NUCLEOTIDE SEQUENCE [LARGE SCALE GENOMIC DNA]</scope>
    <source>
        <strain evidence="3 4">SPC6</strain>
    </source>
</reference>
<dbReference type="eggNOG" id="COG0265">
    <property type="taxonomic scope" value="Bacteria"/>
</dbReference>
<dbReference type="InterPro" id="IPR001940">
    <property type="entry name" value="Peptidase_S1C"/>
</dbReference>
<feature type="transmembrane region" description="Helical" evidence="2">
    <location>
        <begin position="49"/>
        <end position="70"/>
    </location>
</feature>
<dbReference type="OrthoDB" id="9758917at2"/>
<dbReference type="Proteomes" id="UP000095329">
    <property type="component" value="Unassembled WGS sequence"/>
</dbReference>
<dbReference type="PRINTS" id="PR00834">
    <property type="entry name" value="PROTEASES2C"/>
</dbReference>
<dbReference type="InterPro" id="IPR043504">
    <property type="entry name" value="Peptidase_S1_PA_chymotrypsin"/>
</dbReference>
<dbReference type="InterPro" id="IPR009003">
    <property type="entry name" value="Peptidase_S1_PA"/>
</dbReference>
<dbReference type="PANTHER" id="PTHR22939">
    <property type="entry name" value="SERINE PROTEASE FAMILY S1C HTRA-RELATED"/>
    <property type="match status" value="1"/>
</dbReference>
<dbReference type="RefSeq" id="WP_028963994.1">
    <property type="nucleotide sequence ID" value="NZ_ASHX02000001.1"/>
</dbReference>
<dbReference type="GO" id="GO:0006508">
    <property type="term" value="P:proteolysis"/>
    <property type="evidence" value="ECO:0007669"/>
    <property type="project" value="InterPro"/>
</dbReference>
<dbReference type="EMBL" id="ASHX02000001">
    <property type="protein sequence ID" value="OEJ95234.1"/>
    <property type="molecule type" value="Genomic_DNA"/>
</dbReference>
<feature type="region of interest" description="Disordered" evidence="1">
    <location>
        <begin position="1"/>
        <end position="43"/>
    </location>
</feature>
<dbReference type="GO" id="GO:0004252">
    <property type="term" value="F:serine-type endopeptidase activity"/>
    <property type="evidence" value="ECO:0007669"/>
    <property type="project" value="InterPro"/>
</dbReference>
<evidence type="ECO:0000313" key="3">
    <source>
        <dbReference type="EMBL" id="OEJ95234.1"/>
    </source>
</evidence>
<dbReference type="STRING" id="1306406.J116_012805"/>
<evidence type="ECO:0000256" key="2">
    <source>
        <dbReference type="SAM" id="Phobius"/>
    </source>
</evidence>
<gene>
    <name evidence="3" type="ORF">J116_012805</name>
</gene>
<proteinExistence type="predicted"/>
<keyword evidence="2" id="KW-0812">Transmembrane</keyword>
<protein>
    <recommendedName>
        <fullName evidence="5">Serine protease</fullName>
    </recommendedName>
</protein>
<evidence type="ECO:0000313" key="4">
    <source>
        <dbReference type="Proteomes" id="UP000095329"/>
    </source>
</evidence>
<sequence>MTERSAAPQGNEGPQPYAGFRTGPVCPPPPAYPQSAAGHGRRRRAGRTVGLIAAAALAAAALGGGAGALAQNLVGGATAAAPAQVAGTALARSGTGTVAGVARDVSPSIVEIEAATGSGRSTGSGVVISADGEVVTNHHVVSGASEVRVRLADGTAYTADVVGGDAGTDLALLRLRGAKGLKAAVLGDSSRVRVGDQVVAIGSPGGLTGTVTSGIVSALDREVRVGGDGGPESRGGPYDSTDAPRTTGGTTYGTTGGTTDKATYKAIQTDASLNPGNSGGALTDMRGEVIGINSAMYAPSGATGPAAGSVGLGFAIPVNTLKARLDALRGA</sequence>
<keyword evidence="4" id="KW-1185">Reference proteome</keyword>
<accession>A0A1D3DSD6</accession>
<keyword evidence="2" id="KW-0472">Membrane</keyword>